<gene>
    <name evidence="2" type="ORF">WL73_13620</name>
</gene>
<feature type="transmembrane region" description="Helical" evidence="1">
    <location>
        <begin position="255"/>
        <end position="272"/>
    </location>
</feature>
<keyword evidence="1" id="KW-0812">Transmembrane</keyword>
<reference evidence="2 3" key="1">
    <citation type="submission" date="2015-11" db="EMBL/GenBank/DDBJ databases">
        <title>Expanding the genomic diversity of Burkholderia species for the development of highly accurate diagnostics.</title>
        <authorList>
            <person name="Sahl J."/>
            <person name="Keim P."/>
            <person name="Wagner D."/>
        </authorList>
    </citation>
    <scope>NUCLEOTIDE SEQUENCE [LARGE SCALE GENOMIC DNA]</scope>
    <source>
        <strain evidence="2 3">MSMB2167WGS</strain>
    </source>
</reference>
<feature type="transmembrane region" description="Helical" evidence="1">
    <location>
        <begin position="64"/>
        <end position="84"/>
    </location>
</feature>
<feature type="transmembrane region" description="Helical" evidence="1">
    <location>
        <begin position="138"/>
        <end position="157"/>
    </location>
</feature>
<feature type="transmembrane region" description="Helical" evidence="1">
    <location>
        <begin position="278"/>
        <end position="297"/>
    </location>
</feature>
<dbReference type="AlphaFoldDB" id="A0A107FK88"/>
<feature type="transmembrane region" description="Helical" evidence="1">
    <location>
        <begin position="381"/>
        <end position="399"/>
    </location>
</feature>
<dbReference type="Proteomes" id="UP000062998">
    <property type="component" value="Unassembled WGS sequence"/>
</dbReference>
<dbReference type="RefSeq" id="WP_059965123.1">
    <property type="nucleotide sequence ID" value="NZ_JAXKSK010000002.1"/>
</dbReference>
<feature type="transmembrane region" description="Helical" evidence="1">
    <location>
        <begin position="326"/>
        <end position="344"/>
    </location>
</feature>
<dbReference type="EMBL" id="LPIX01000048">
    <property type="protein sequence ID" value="KWE04468.1"/>
    <property type="molecule type" value="Genomic_DNA"/>
</dbReference>
<feature type="transmembrane region" description="Helical" evidence="1">
    <location>
        <begin position="187"/>
        <end position="205"/>
    </location>
</feature>
<proteinExistence type="predicted"/>
<protein>
    <submittedName>
        <fullName evidence="2">Uncharacterized protein</fullName>
    </submittedName>
</protein>
<name>A0A107FK88_9BURK</name>
<sequence length="400" mass="43247">MMLSWRLRWYVLATARVLHRHWQVLSLTVLLLLPTMPVFAQSRLLGAPVLAPLSPAHGFEWRFVWVHMLEAIGMLWVLIQRTAISGGPFAVFVKSLPVSDRRHRTLDATVVLIASTPLLLPVFSAAIAFAYLPDKASNYLYVIGLMMITLGWQLAALSRNISNGIPLVVANLILIGALQTGNAVRTTLLVASLIIAAFALVHTPVASSSRARQFGTTWRRVAGHMSVNTAHWLPAFVKLQLGILGCHFAKTVSRCGVMGAVAASTCYVVDLWGFDTRAVPLTLIAQAVIALIAATTYRDLRASHVRAAHFVRSLPLGSIVQVRADVLTVATLALPFAAAAPLLLVVHGILSVHVAVASVLAGAPLLALLRLPQRYAPRESVLLGAILAVIWIVAAWQIFV</sequence>
<organism evidence="2 3">
    <name type="scientific">Burkholderia ubonensis</name>
    <dbReference type="NCBI Taxonomy" id="101571"/>
    <lineage>
        <taxon>Bacteria</taxon>
        <taxon>Pseudomonadati</taxon>
        <taxon>Pseudomonadota</taxon>
        <taxon>Betaproteobacteria</taxon>
        <taxon>Burkholderiales</taxon>
        <taxon>Burkholderiaceae</taxon>
        <taxon>Burkholderia</taxon>
        <taxon>Burkholderia cepacia complex</taxon>
    </lineage>
</organism>
<accession>A0A107FK88</accession>
<dbReference type="OrthoDB" id="9074745at2"/>
<keyword evidence="1" id="KW-0472">Membrane</keyword>
<feature type="transmembrane region" description="Helical" evidence="1">
    <location>
        <begin position="105"/>
        <end position="132"/>
    </location>
</feature>
<comment type="caution">
    <text evidence="2">The sequence shown here is derived from an EMBL/GenBank/DDBJ whole genome shotgun (WGS) entry which is preliminary data.</text>
</comment>
<feature type="transmembrane region" description="Helical" evidence="1">
    <location>
        <begin position="350"/>
        <end position="369"/>
    </location>
</feature>
<feature type="transmembrane region" description="Helical" evidence="1">
    <location>
        <begin position="164"/>
        <end position="181"/>
    </location>
</feature>
<evidence type="ECO:0000313" key="3">
    <source>
        <dbReference type="Proteomes" id="UP000062998"/>
    </source>
</evidence>
<evidence type="ECO:0000256" key="1">
    <source>
        <dbReference type="SAM" id="Phobius"/>
    </source>
</evidence>
<evidence type="ECO:0000313" key="2">
    <source>
        <dbReference type="EMBL" id="KWE04468.1"/>
    </source>
</evidence>
<keyword evidence="1" id="KW-1133">Transmembrane helix</keyword>